<dbReference type="EMBL" id="CAJNNW010035995">
    <property type="protein sequence ID" value="CAE8731337.1"/>
    <property type="molecule type" value="Genomic_DNA"/>
</dbReference>
<protein>
    <recommendedName>
        <fullName evidence="3">CSD domain-containing protein</fullName>
    </recommendedName>
</protein>
<dbReference type="InterPro" id="IPR012340">
    <property type="entry name" value="NA-bd_OB-fold"/>
</dbReference>
<proteinExistence type="predicted"/>
<evidence type="ECO:0000313" key="1">
    <source>
        <dbReference type="EMBL" id="CAE8731337.1"/>
    </source>
</evidence>
<accession>A0A813LPJ1</accession>
<evidence type="ECO:0000313" key="2">
    <source>
        <dbReference type="Proteomes" id="UP000626109"/>
    </source>
</evidence>
<feature type="non-terminal residue" evidence="1">
    <location>
        <position position="73"/>
    </location>
</feature>
<feature type="non-terminal residue" evidence="1">
    <location>
        <position position="1"/>
    </location>
</feature>
<organism evidence="1 2">
    <name type="scientific">Polarella glacialis</name>
    <name type="common">Dinoflagellate</name>
    <dbReference type="NCBI Taxonomy" id="89957"/>
    <lineage>
        <taxon>Eukaryota</taxon>
        <taxon>Sar</taxon>
        <taxon>Alveolata</taxon>
        <taxon>Dinophyceae</taxon>
        <taxon>Suessiales</taxon>
        <taxon>Suessiaceae</taxon>
        <taxon>Polarella</taxon>
    </lineage>
</organism>
<dbReference type="AlphaFoldDB" id="A0A813LPJ1"/>
<reference evidence="1" key="1">
    <citation type="submission" date="2021-02" db="EMBL/GenBank/DDBJ databases">
        <authorList>
            <person name="Dougan E. K."/>
            <person name="Rhodes N."/>
            <person name="Thang M."/>
            <person name="Chan C."/>
        </authorList>
    </citation>
    <scope>NUCLEOTIDE SEQUENCE</scope>
</reference>
<sequence>DLKCAKGQVGPQSGIIADQQKGDQVLGTYVGQVKSFNVQKGFGFIQCQDLKQEGWSGDVYLHKKHAEHTPFNV</sequence>
<dbReference type="Proteomes" id="UP000626109">
    <property type="component" value="Unassembled WGS sequence"/>
</dbReference>
<name>A0A813LPJ1_POLGL</name>
<gene>
    <name evidence="1" type="ORF">PGLA2088_LOCUS45979</name>
</gene>
<dbReference type="SUPFAM" id="SSF50249">
    <property type="entry name" value="Nucleic acid-binding proteins"/>
    <property type="match status" value="1"/>
</dbReference>
<dbReference type="Gene3D" id="2.40.50.140">
    <property type="entry name" value="Nucleic acid-binding proteins"/>
    <property type="match status" value="1"/>
</dbReference>
<comment type="caution">
    <text evidence="1">The sequence shown here is derived from an EMBL/GenBank/DDBJ whole genome shotgun (WGS) entry which is preliminary data.</text>
</comment>
<evidence type="ECO:0008006" key="3">
    <source>
        <dbReference type="Google" id="ProtNLM"/>
    </source>
</evidence>